<dbReference type="SUPFAM" id="SSF52833">
    <property type="entry name" value="Thioredoxin-like"/>
    <property type="match status" value="1"/>
</dbReference>
<dbReference type="Gene3D" id="3.40.30.10">
    <property type="entry name" value="Glutaredoxin"/>
    <property type="match status" value="1"/>
</dbReference>
<accession>A0A2S3ZEE5</accession>
<dbReference type="EMBL" id="PPXF01000044">
    <property type="protein sequence ID" value="POH64918.1"/>
    <property type="molecule type" value="Genomic_DNA"/>
</dbReference>
<comment type="caution">
    <text evidence="2">The sequence shown here is derived from an EMBL/GenBank/DDBJ whole genome shotgun (WGS) entry which is preliminary data.</text>
</comment>
<dbReference type="GO" id="GO:0045454">
    <property type="term" value="P:cell redox homeostasis"/>
    <property type="evidence" value="ECO:0007669"/>
    <property type="project" value="TreeGrafter"/>
</dbReference>
<dbReference type="PANTHER" id="PTHR34386:SF1">
    <property type="entry name" value="GLUTAREDOXIN-LIKE PROTEIN NRDH"/>
    <property type="match status" value="1"/>
</dbReference>
<dbReference type="CDD" id="cd02976">
    <property type="entry name" value="NrdH"/>
    <property type="match status" value="1"/>
</dbReference>
<dbReference type="Proteomes" id="UP000237104">
    <property type="component" value="Unassembled WGS sequence"/>
</dbReference>
<dbReference type="PANTHER" id="PTHR34386">
    <property type="entry name" value="GLUTAREDOXIN"/>
    <property type="match status" value="1"/>
</dbReference>
<evidence type="ECO:0000313" key="3">
    <source>
        <dbReference type="Proteomes" id="UP000237104"/>
    </source>
</evidence>
<evidence type="ECO:0000259" key="1">
    <source>
        <dbReference type="Pfam" id="PF00462"/>
    </source>
</evidence>
<name>A0A2S3ZEE5_9MICO</name>
<dbReference type="GO" id="GO:0009055">
    <property type="term" value="F:electron transfer activity"/>
    <property type="evidence" value="ECO:0007669"/>
    <property type="project" value="TreeGrafter"/>
</dbReference>
<dbReference type="InterPro" id="IPR002109">
    <property type="entry name" value="Glutaredoxin"/>
</dbReference>
<gene>
    <name evidence="2" type="ORF">C3B59_09360</name>
</gene>
<organism evidence="2 3">
    <name type="scientific">Cryobacterium zongtaii</name>
    <dbReference type="NCBI Taxonomy" id="1259217"/>
    <lineage>
        <taxon>Bacteria</taxon>
        <taxon>Bacillati</taxon>
        <taxon>Actinomycetota</taxon>
        <taxon>Actinomycetes</taxon>
        <taxon>Micrococcales</taxon>
        <taxon>Microbacteriaceae</taxon>
        <taxon>Cryobacterium</taxon>
    </lineage>
</organism>
<dbReference type="AlphaFoldDB" id="A0A2S3ZEE5"/>
<evidence type="ECO:0000313" key="2">
    <source>
        <dbReference type="EMBL" id="POH64918.1"/>
    </source>
</evidence>
<dbReference type="Pfam" id="PF00462">
    <property type="entry name" value="Glutaredoxin"/>
    <property type="match status" value="1"/>
</dbReference>
<dbReference type="PROSITE" id="PS51354">
    <property type="entry name" value="GLUTAREDOXIN_2"/>
    <property type="match status" value="1"/>
</dbReference>
<dbReference type="OrthoDB" id="9795531at2"/>
<dbReference type="InterPro" id="IPR036249">
    <property type="entry name" value="Thioredoxin-like_sf"/>
</dbReference>
<reference evidence="2 3" key="1">
    <citation type="submission" date="2018-01" db="EMBL/GenBank/DDBJ databases">
        <title>Cryobacterium sp. nov., from glaciers in China.</title>
        <authorList>
            <person name="Liu Q."/>
            <person name="Xin Y.-H."/>
        </authorList>
    </citation>
    <scope>NUCLEOTIDE SEQUENCE [LARGE SCALE GENOMIC DNA]</scope>
    <source>
        <strain evidence="2 3">TMB1-8</strain>
    </source>
</reference>
<protein>
    <submittedName>
        <fullName evidence="2">NrdH-redoxin</fullName>
    </submittedName>
</protein>
<proteinExistence type="predicted"/>
<dbReference type="InterPro" id="IPR051548">
    <property type="entry name" value="Grx-like_ET"/>
</dbReference>
<sequence>MDFRTERGTTVNDSLTVYTLPGCVQCDLTKRVLDGAGLPYIVVDLATDPHAVDAVKQLGYASAPVVVVGAASWSGFRPDRIKAVATARATVPASSTDELGTDSWE</sequence>
<feature type="domain" description="Glutaredoxin" evidence="1">
    <location>
        <begin position="16"/>
        <end position="69"/>
    </location>
</feature>